<dbReference type="AlphaFoldDB" id="A8ST51"/>
<accession>A8ST51</accession>
<feature type="compositionally biased region" description="Pro residues" evidence="1">
    <location>
        <begin position="1"/>
        <end position="12"/>
    </location>
</feature>
<evidence type="ECO:0000313" key="2">
    <source>
        <dbReference type="EMBL" id="ABW24386.1"/>
    </source>
</evidence>
<organism evidence="2">
    <name type="scientific">Riftia pachyptila</name>
    <name type="common">Vent tube worm</name>
    <dbReference type="NCBI Taxonomy" id="6426"/>
    <lineage>
        <taxon>Eukaryota</taxon>
        <taxon>Metazoa</taxon>
        <taxon>Spiralia</taxon>
        <taxon>Lophotrochozoa</taxon>
        <taxon>Annelida</taxon>
        <taxon>Polychaeta</taxon>
        <taxon>Sedentaria</taxon>
        <taxon>Canalipalpata</taxon>
        <taxon>Sabellida</taxon>
        <taxon>Siboglinidae</taxon>
        <taxon>Riftia</taxon>
    </lineage>
</organism>
<feature type="non-terminal residue" evidence="2">
    <location>
        <position position="80"/>
    </location>
</feature>
<evidence type="ECO:0000256" key="1">
    <source>
        <dbReference type="SAM" id="MobiDB-lite"/>
    </source>
</evidence>
<protein>
    <submittedName>
        <fullName evidence="2">Uncharacterized protein</fullName>
    </submittedName>
</protein>
<reference evidence="2" key="1">
    <citation type="journal article" date="2007" name="BMC Genomics">
        <title>Identification of proteins involved in the functioning of Riftia pachyptila symbiosis by Subtractive Suppression Hybridization.</title>
        <authorList>
            <person name="Sanchez S."/>
            <person name="Hourdez S."/>
            <person name="Lallier F.H."/>
        </authorList>
    </citation>
    <scope>NUCLEOTIDE SEQUENCE</scope>
</reference>
<feature type="region of interest" description="Disordered" evidence="1">
    <location>
        <begin position="1"/>
        <end position="22"/>
    </location>
</feature>
<dbReference type="EMBL" id="EF648482">
    <property type="protein sequence ID" value="ABW24386.1"/>
    <property type="molecule type" value="mRNA"/>
</dbReference>
<reference evidence="2" key="2">
    <citation type="submission" date="2007-06" db="EMBL/GenBank/DDBJ databases">
        <authorList>
            <person name="Sanchez S."/>
            <person name="Hourdez S."/>
            <person name="Lallier F.H."/>
        </authorList>
    </citation>
    <scope>NUCLEOTIDE SEQUENCE</scope>
</reference>
<proteinExistence type="evidence at transcript level"/>
<feature type="non-terminal residue" evidence="2">
    <location>
        <position position="1"/>
    </location>
</feature>
<name>A8ST51_RIFPA</name>
<sequence length="80" mass="8901">PGRYTGPPPTDGPCPYKRDSRSPIAFYSVNDPRETQDCPQGQEFSEDKCTCIVAVGQVVQACSNDLLLHFDFENDFNDVT</sequence>